<accession>R1F099</accession>
<gene>
    <name evidence="3" type="ORF">G113_20337</name>
</gene>
<evidence type="ECO:0000256" key="1">
    <source>
        <dbReference type="ARBA" id="ARBA00007100"/>
    </source>
</evidence>
<dbReference type="RefSeq" id="WP_005911765.1">
    <property type="nucleotide sequence ID" value="NZ_AQGQ01000254.1"/>
</dbReference>
<dbReference type="Pfam" id="PF13371">
    <property type="entry name" value="TPR_9"/>
    <property type="match status" value="1"/>
</dbReference>
<dbReference type="SUPFAM" id="SSF48452">
    <property type="entry name" value="TPR-like"/>
    <property type="match status" value="1"/>
</dbReference>
<evidence type="ECO:0000313" key="3">
    <source>
        <dbReference type="EMBL" id="EOD53312.1"/>
    </source>
</evidence>
<reference evidence="3 4" key="1">
    <citation type="journal article" date="2013" name="Genome Announc.">
        <title>Draft Genome Sequence of Aeromonas molluscorum Strain 848TT, Isolated from Bivalve Molluscs.</title>
        <authorList>
            <person name="Spataro N."/>
            <person name="Farfan M."/>
            <person name="Albarral V."/>
            <person name="Sanglas A."/>
            <person name="Loren J.G."/>
            <person name="Fuste M.C."/>
            <person name="Bosch E."/>
        </authorList>
    </citation>
    <scope>NUCLEOTIDE SEQUENCE [LARGE SCALE GENOMIC DNA]</scope>
    <source>
        <strain evidence="3 4">848</strain>
    </source>
</reference>
<sequence length="268" mass="30238">MFRIDEWTDFEAQDLALLALSVSEEINEHNGEGSLRELELLDEWLNETLQEGTADEVRTQLIHGFYQSLGFHGDWQDFFSSGNSDIATVLEQRQGIPVSLGILLIQLGRRVGLDVEGICFPGYFLVSFAGDEGEVYVDPFNGEVLSHSRIELLLRGSLGNLATLKPDHLQPSSGQWEIIERLINVSKSALLRENRMAEALRASELLLRMKPGDPMETRDRGFIYEQLDCPRFAAEDFEYFIEQCPDDPVADVLKMQLAALDLSPKPLH</sequence>
<dbReference type="InterPro" id="IPR032698">
    <property type="entry name" value="SirB1_N"/>
</dbReference>
<dbReference type="EMBL" id="AQGQ01000254">
    <property type="protein sequence ID" value="EOD53312.1"/>
    <property type="molecule type" value="Genomic_DNA"/>
</dbReference>
<dbReference type="PANTHER" id="PTHR31350:SF21">
    <property type="entry name" value="F-BOX ONLY PROTEIN 21"/>
    <property type="match status" value="1"/>
</dbReference>
<keyword evidence="4" id="KW-1185">Reference proteome</keyword>
<dbReference type="OrthoDB" id="232498at2"/>
<dbReference type="Pfam" id="PF13369">
    <property type="entry name" value="Transglut_core2"/>
    <property type="match status" value="1"/>
</dbReference>
<proteinExistence type="inferred from homology"/>
<organism evidence="3 4">
    <name type="scientific">Aeromonas molluscorum 848</name>
    <dbReference type="NCBI Taxonomy" id="1268236"/>
    <lineage>
        <taxon>Bacteria</taxon>
        <taxon>Pseudomonadati</taxon>
        <taxon>Pseudomonadota</taxon>
        <taxon>Gammaproteobacteria</taxon>
        <taxon>Aeromonadales</taxon>
        <taxon>Aeromonadaceae</taxon>
        <taxon>Aeromonas</taxon>
    </lineage>
</organism>
<dbReference type="InterPro" id="IPR011990">
    <property type="entry name" value="TPR-like_helical_dom_sf"/>
</dbReference>
<comment type="similarity">
    <text evidence="1">Belongs to the UPF0162 family.</text>
</comment>
<dbReference type="Proteomes" id="UP000013526">
    <property type="component" value="Unassembled WGS sequence"/>
</dbReference>
<comment type="caution">
    <text evidence="3">The sequence shown here is derived from an EMBL/GenBank/DDBJ whole genome shotgun (WGS) entry which is preliminary data.</text>
</comment>
<evidence type="ECO:0000313" key="4">
    <source>
        <dbReference type="Proteomes" id="UP000013526"/>
    </source>
</evidence>
<evidence type="ECO:0000259" key="2">
    <source>
        <dbReference type="Pfam" id="PF13369"/>
    </source>
</evidence>
<feature type="domain" description="Protein SirB1 N-terminal" evidence="2">
    <location>
        <begin position="41"/>
        <end position="184"/>
    </location>
</feature>
<dbReference type="PANTHER" id="PTHR31350">
    <property type="entry name" value="SI:DKEY-261L7.2"/>
    <property type="match status" value="1"/>
</dbReference>
<dbReference type="PATRIC" id="fig|1268236.3.peg.3932"/>
<dbReference type="AlphaFoldDB" id="R1F099"/>
<name>R1F099_9GAMM</name>
<protein>
    <recommendedName>
        <fullName evidence="2">Protein SirB1 N-terminal domain-containing protein</fullName>
    </recommendedName>
</protein>